<protein>
    <submittedName>
        <fullName evidence="2">Uncharacterized protein</fullName>
    </submittedName>
</protein>
<gene>
    <name evidence="2" type="ORF">V474_21410</name>
</gene>
<dbReference type="AlphaFoldDB" id="A0A0J7XRZ4"/>
<proteinExistence type="predicted"/>
<name>A0A0J7XRZ4_9SPHN</name>
<comment type="caution">
    <text evidence="2">The sequence shown here is derived from an EMBL/GenBank/DDBJ whole genome shotgun (WGS) entry which is preliminary data.</text>
</comment>
<dbReference type="Proteomes" id="UP000052268">
    <property type="component" value="Unassembled WGS sequence"/>
</dbReference>
<evidence type="ECO:0000313" key="2">
    <source>
        <dbReference type="EMBL" id="KMS54442.1"/>
    </source>
</evidence>
<evidence type="ECO:0000256" key="1">
    <source>
        <dbReference type="SAM" id="MobiDB-lite"/>
    </source>
</evidence>
<dbReference type="EMBL" id="JACU01000006">
    <property type="protein sequence ID" value="KMS54442.1"/>
    <property type="molecule type" value="Genomic_DNA"/>
</dbReference>
<evidence type="ECO:0000313" key="3">
    <source>
        <dbReference type="Proteomes" id="UP000052268"/>
    </source>
</evidence>
<feature type="region of interest" description="Disordered" evidence="1">
    <location>
        <begin position="1"/>
        <end position="24"/>
    </location>
</feature>
<sequence>MRRGAAKANRQQANLPIHESPARQSRAREDYYFAAPLRLPNAIQPDVPPRNPRFSGIPADDLLPNARQSEPRSGWKALQKPAAERQITDIYAALNYRSFCR</sequence>
<dbReference type="PATRIC" id="fig|1114963.3.peg.3121"/>
<organism evidence="2 3">
    <name type="scientific">Novosphingobium barchaimii LL02</name>
    <dbReference type="NCBI Taxonomy" id="1114963"/>
    <lineage>
        <taxon>Bacteria</taxon>
        <taxon>Pseudomonadati</taxon>
        <taxon>Pseudomonadota</taxon>
        <taxon>Alphaproteobacteria</taxon>
        <taxon>Sphingomonadales</taxon>
        <taxon>Sphingomonadaceae</taxon>
        <taxon>Novosphingobium</taxon>
    </lineage>
</organism>
<feature type="region of interest" description="Disordered" evidence="1">
    <location>
        <begin position="42"/>
        <end position="80"/>
    </location>
</feature>
<accession>A0A0J7XRZ4</accession>
<reference evidence="2 3" key="1">
    <citation type="journal article" date="2015" name="G3 (Bethesda)">
        <title>Insights into Ongoing Evolution of the Hexachlorocyclohexane Catabolic Pathway from Comparative Genomics of Ten Sphingomonadaceae Strains.</title>
        <authorList>
            <person name="Pearce S.L."/>
            <person name="Oakeshott J.G."/>
            <person name="Pandey G."/>
        </authorList>
    </citation>
    <scope>NUCLEOTIDE SEQUENCE [LARGE SCALE GENOMIC DNA]</scope>
    <source>
        <strain evidence="2 3">LL02</strain>
    </source>
</reference>
<keyword evidence="3" id="KW-1185">Reference proteome</keyword>